<evidence type="ECO:0000313" key="1">
    <source>
        <dbReference type="EMBL" id="KAK8891208.1"/>
    </source>
</evidence>
<sequence>MASPISLGITKEIVTNFMKLLGENSPKASDYFSNSATLDWDSTIVAGKAEIFDFLKGIPLFNHTIIEFDCQTVAAIPILTIVTSDGLLDISGSHTRYHATFIVKLENDNRTAHITYLALSFV</sequence>
<keyword evidence="2" id="KW-1185">Reference proteome</keyword>
<dbReference type="Gene3D" id="3.10.450.50">
    <property type="match status" value="1"/>
</dbReference>
<dbReference type="SUPFAM" id="SSF54427">
    <property type="entry name" value="NTF2-like"/>
    <property type="match status" value="1"/>
</dbReference>
<accession>A0ABR2KJP5</accession>
<dbReference type="Proteomes" id="UP001470230">
    <property type="component" value="Unassembled WGS sequence"/>
</dbReference>
<dbReference type="EMBL" id="JAPFFF010000004">
    <property type="protein sequence ID" value="KAK8891208.1"/>
    <property type="molecule type" value="Genomic_DNA"/>
</dbReference>
<dbReference type="InterPro" id="IPR032710">
    <property type="entry name" value="NTF2-like_dom_sf"/>
</dbReference>
<gene>
    <name evidence="1" type="ORF">M9Y10_028414</name>
</gene>
<comment type="caution">
    <text evidence="1">The sequence shown here is derived from an EMBL/GenBank/DDBJ whole genome shotgun (WGS) entry which is preliminary data.</text>
</comment>
<proteinExistence type="predicted"/>
<reference evidence="1 2" key="1">
    <citation type="submission" date="2024-04" db="EMBL/GenBank/DDBJ databases">
        <title>Tritrichomonas musculus Genome.</title>
        <authorList>
            <person name="Alves-Ferreira E."/>
            <person name="Grigg M."/>
            <person name="Lorenzi H."/>
            <person name="Galac M."/>
        </authorList>
    </citation>
    <scope>NUCLEOTIDE SEQUENCE [LARGE SCALE GENOMIC DNA]</scope>
    <source>
        <strain evidence="1 2">EAF2021</strain>
    </source>
</reference>
<organism evidence="1 2">
    <name type="scientific">Tritrichomonas musculus</name>
    <dbReference type="NCBI Taxonomy" id="1915356"/>
    <lineage>
        <taxon>Eukaryota</taxon>
        <taxon>Metamonada</taxon>
        <taxon>Parabasalia</taxon>
        <taxon>Tritrichomonadida</taxon>
        <taxon>Tritrichomonadidae</taxon>
        <taxon>Tritrichomonas</taxon>
    </lineage>
</organism>
<evidence type="ECO:0000313" key="2">
    <source>
        <dbReference type="Proteomes" id="UP001470230"/>
    </source>
</evidence>
<protein>
    <submittedName>
        <fullName evidence="1">Uncharacterized protein</fullName>
    </submittedName>
</protein>
<name>A0ABR2KJP5_9EUKA</name>